<dbReference type="InterPro" id="IPR020568">
    <property type="entry name" value="Ribosomal_Su5_D2-typ_SF"/>
</dbReference>
<dbReference type="GO" id="GO:0005524">
    <property type="term" value="F:ATP binding"/>
    <property type="evidence" value="ECO:0007669"/>
    <property type="project" value="InterPro"/>
</dbReference>
<feature type="domain" description="DNA mismatch repair protein S5" evidence="2">
    <location>
        <begin position="1"/>
        <end position="74"/>
    </location>
</feature>
<feature type="region of interest" description="Disordered" evidence="1">
    <location>
        <begin position="103"/>
        <end position="129"/>
    </location>
</feature>
<evidence type="ECO:0000256" key="1">
    <source>
        <dbReference type="SAM" id="MobiDB-lite"/>
    </source>
</evidence>
<feature type="region of interest" description="Disordered" evidence="1">
    <location>
        <begin position="305"/>
        <end position="333"/>
    </location>
</feature>
<dbReference type="PANTHER" id="PTHR10073:SF52">
    <property type="entry name" value="MISMATCH REPAIR ENDONUCLEASE PMS2"/>
    <property type="match status" value="1"/>
</dbReference>
<evidence type="ECO:0000313" key="3">
    <source>
        <dbReference type="EMBL" id="GMT20580.1"/>
    </source>
</evidence>
<dbReference type="GO" id="GO:0006298">
    <property type="term" value="P:mismatch repair"/>
    <property type="evidence" value="ECO:0007669"/>
    <property type="project" value="InterPro"/>
</dbReference>
<evidence type="ECO:0000313" key="5">
    <source>
        <dbReference type="Proteomes" id="UP001432322"/>
    </source>
</evidence>
<proteinExistence type="predicted"/>
<dbReference type="GO" id="GO:0016887">
    <property type="term" value="F:ATP hydrolysis activity"/>
    <property type="evidence" value="ECO:0007669"/>
    <property type="project" value="InterPro"/>
</dbReference>
<protein>
    <recommendedName>
        <fullName evidence="2">DNA mismatch repair protein S5 domain-containing protein</fullName>
    </recommendedName>
</protein>
<dbReference type="SMART" id="SM01340">
    <property type="entry name" value="DNA_mis_repair"/>
    <property type="match status" value="1"/>
</dbReference>
<gene>
    <name evidence="3" type="ORF">PFISCL1PPCAC_11877</name>
    <name evidence="4" type="ORF">PFISCL1PPCAC_28410</name>
</gene>
<sequence length="413" mass="46950">YVNGRPVDYPKVCRAVNEIYQVHNKRQYPTLVLRIRMPADWVDVNVTPDKRLVFCQKERALLHSIRSTITSAFKPYENQMATLDKSTVVKKEIFSQSFASSPIVKSPEKSNKRKRLSLDSEAADSSLLSSANSELDETYDRMNSVLEELHARDWGLSGGEKKRKSGDGASGERRGEVRPNMAFRNAKTSSGSTAAPVDTVAAESIDEMRSAPDAMNGDDPRSTVVSINTIDPAGFRSREICQPQVKKSRVLPSASSMGMKTLQAFSFKITPHVLTQRGAEKEKKEEGENRMEMDTRRRLLNRSYDEEREREEEWTREITANREAETGNRQEEGDGRVKMEILCQQSIKREVQSQSLEGMVACEGEDTVDQSIDRVTVACRKEQKLNCSLKRILKMREELGKRMEEEEKKEKEK</sequence>
<comment type="caution">
    <text evidence="4">The sequence shown here is derived from an EMBL/GenBank/DDBJ whole genome shotgun (WGS) entry which is preliminary data.</text>
</comment>
<dbReference type="EMBL" id="BTSY01000003">
    <property type="protein sequence ID" value="GMT20580.1"/>
    <property type="molecule type" value="Genomic_DNA"/>
</dbReference>
<organism evidence="4 5">
    <name type="scientific">Pristionchus fissidentatus</name>
    <dbReference type="NCBI Taxonomy" id="1538716"/>
    <lineage>
        <taxon>Eukaryota</taxon>
        <taxon>Metazoa</taxon>
        <taxon>Ecdysozoa</taxon>
        <taxon>Nematoda</taxon>
        <taxon>Chromadorea</taxon>
        <taxon>Rhabditida</taxon>
        <taxon>Rhabditina</taxon>
        <taxon>Diplogasteromorpha</taxon>
        <taxon>Diplogasteroidea</taxon>
        <taxon>Neodiplogasteridae</taxon>
        <taxon>Pristionchus</taxon>
    </lineage>
</organism>
<dbReference type="Gene3D" id="3.30.230.10">
    <property type="match status" value="1"/>
</dbReference>
<reference evidence="4" key="1">
    <citation type="submission" date="2023-10" db="EMBL/GenBank/DDBJ databases">
        <title>Genome assembly of Pristionchus species.</title>
        <authorList>
            <person name="Yoshida K."/>
            <person name="Sommer R.J."/>
        </authorList>
    </citation>
    <scope>NUCLEOTIDE SEQUENCE</scope>
    <source>
        <strain evidence="4">RS5133</strain>
    </source>
</reference>
<keyword evidence="5" id="KW-1185">Reference proteome</keyword>
<evidence type="ECO:0000313" key="4">
    <source>
        <dbReference type="EMBL" id="GMT37113.1"/>
    </source>
</evidence>
<dbReference type="AlphaFoldDB" id="A0AAV5X0N8"/>
<dbReference type="Proteomes" id="UP001432322">
    <property type="component" value="Unassembled WGS sequence"/>
</dbReference>
<evidence type="ECO:0000259" key="2">
    <source>
        <dbReference type="SMART" id="SM01340"/>
    </source>
</evidence>
<dbReference type="GO" id="GO:0140664">
    <property type="term" value="F:ATP-dependent DNA damage sensor activity"/>
    <property type="evidence" value="ECO:0007669"/>
    <property type="project" value="InterPro"/>
</dbReference>
<dbReference type="SUPFAM" id="SSF54211">
    <property type="entry name" value="Ribosomal protein S5 domain 2-like"/>
    <property type="match status" value="1"/>
</dbReference>
<accession>A0AAV5X0N8</accession>
<dbReference type="Pfam" id="PF01119">
    <property type="entry name" value="DNA_mis_repair"/>
    <property type="match status" value="1"/>
</dbReference>
<dbReference type="InterPro" id="IPR038973">
    <property type="entry name" value="MutL/Mlh/Pms-like"/>
</dbReference>
<dbReference type="InterPro" id="IPR014721">
    <property type="entry name" value="Ribsml_uS5_D2-typ_fold_subgr"/>
</dbReference>
<feature type="compositionally biased region" description="Low complexity" evidence="1">
    <location>
        <begin position="119"/>
        <end position="129"/>
    </location>
</feature>
<feature type="non-terminal residue" evidence="4">
    <location>
        <position position="413"/>
    </location>
</feature>
<dbReference type="GO" id="GO:0032389">
    <property type="term" value="C:MutLalpha complex"/>
    <property type="evidence" value="ECO:0007669"/>
    <property type="project" value="TreeGrafter"/>
</dbReference>
<dbReference type="PANTHER" id="PTHR10073">
    <property type="entry name" value="DNA MISMATCH REPAIR PROTEIN MLH, PMS, MUTL"/>
    <property type="match status" value="1"/>
</dbReference>
<feature type="region of interest" description="Disordered" evidence="1">
    <location>
        <begin position="156"/>
        <end position="195"/>
    </location>
</feature>
<dbReference type="EMBL" id="BTSY01000044">
    <property type="protein sequence ID" value="GMT37113.1"/>
    <property type="molecule type" value="Genomic_DNA"/>
</dbReference>
<dbReference type="GO" id="GO:0030983">
    <property type="term" value="F:mismatched DNA binding"/>
    <property type="evidence" value="ECO:0007669"/>
    <property type="project" value="InterPro"/>
</dbReference>
<feature type="non-terminal residue" evidence="4">
    <location>
        <position position="1"/>
    </location>
</feature>
<dbReference type="InterPro" id="IPR013507">
    <property type="entry name" value="DNA_mismatch_S5_2-like"/>
</dbReference>
<name>A0AAV5X0N8_9BILA</name>